<dbReference type="Proteomes" id="UP001163321">
    <property type="component" value="Chromosome 5"/>
</dbReference>
<comment type="caution">
    <text evidence="1">The sequence shown here is derived from an EMBL/GenBank/DDBJ whole genome shotgun (WGS) entry which is preliminary data.</text>
</comment>
<accession>A0ACC0W092</accession>
<protein>
    <submittedName>
        <fullName evidence="1">Uncharacterized protein</fullName>
    </submittedName>
</protein>
<gene>
    <name evidence="1" type="ORF">PsorP6_009187</name>
</gene>
<sequence>MFLDNRKRQYMFRKLSSYGDTPVRTVWRDTVCSPNVASALRALCGSPPPRGLSLLVASKRDPWTTTAGSDPCDPGRRQLLCLSNSTNSIYLRMGTIEMPDQDATLHCVATVLSSHLASASSRPPVPLLPCLCPHAGPPSVHKLATFIKRILKLAKTDAECTIMTLVALRGSALSFITALGGKTRLLNRSRSNSFGLPEKRGGSLVLWVLRFSRGGHLELDVKLNGSYTVHRN</sequence>
<organism evidence="1 2">
    <name type="scientific">Peronosclerospora sorghi</name>
    <dbReference type="NCBI Taxonomy" id="230839"/>
    <lineage>
        <taxon>Eukaryota</taxon>
        <taxon>Sar</taxon>
        <taxon>Stramenopiles</taxon>
        <taxon>Oomycota</taxon>
        <taxon>Peronosporomycetes</taxon>
        <taxon>Peronosporales</taxon>
        <taxon>Peronosporaceae</taxon>
        <taxon>Peronosclerospora</taxon>
    </lineage>
</organism>
<reference evidence="1 2" key="1">
    <citation type="journal article" date="2022" name="bioRxiv">
        <title>The genome of the oomycete Peronosclerospora sorghi, a cosmopolitan pathogen of maize and sorghum, is inflated with dispersed pseudogenes.</title>
        <authorList>
            <person name="Fletcher K."/>
            <person name="Martin F."/>
            <person name="Isakeit T."/>
            <person name="Cavanaugh K."/>
            <person name="Magill C."/>
            <person name="Michelmore R."/>
        </authorList>
    </citation>
    <scope>NUCLEOTIDE SEQUENCE [LARGE SCALE GENOMIC DNA]</scope>
    <source>
        <strain evidence="1">P6</strain>
    </source>
</reference>
<keyword evidence="2" id="KW-1185">Reference proteome</keyword>
<evidence type="ECO:0000313" key="2">
    <source>
        <dbReference type="Proteomes" id="UP001163321"/>
    </source>
</evidence>
<evidence type="ECO:0000313" key="1">
    <source>
        <dbReference type="EMBL" id="KAI9911136.1"/>
    </source>
</evidence>
<proteinExistence type="predicted"/>
<dbReference type="EMBL" id="CM047584">
    <property type="protein sequence ID" value="KAI9911136.1"/>
    <property type="molecule type" value="Genomic_DNA"/>
</dbReference>
<name>A0ACC0W092_9STRA</name>